<feature type="chain" id="PRO_5047068636" evidence="1">
    <location>
        <begin position="28"/>
        <end position="294"/>
    </location>
</feature>
<protein>
    <submittedName>
        <fullName evidence="2">DUF3108 domain-containing protein</fullName>
    </submittedName>
</protein>
<keyword evidence="3" id="KW-1185">Reference proteome</keyword>
<reference evidence="3" key="1">
    <citation type="journal article" date="2019" name="Int. J. Syst. Evol. Microbiol.">
        <title>The Global Catalogue of Microorganisms (GCM) 10K type strain sequencing project: providing services to taxonomists for standard genome sequencing and annotation.</title>
        <authorList>
            <consortium name="The Broad Institute Genomics Platform"/>
            <consortium name="The Broad Institute Genome Sequencing Center for Infectious Disease"/>
            <person name="Wu L."/>
            <person name="Ma J."/>
        </authorList>
    </citation>
    <scope>NUCLEOTIDE SEQUENCE [LARGE SCALE GENOMIC DNA]</scope>
    <source>
        <strain evidence="3">CGMCC-1.15741</strain>
    </source>
</reference>
<dbReference type="Pfam" id="PF11306">
    <property type="entry name" value="DUF3108"/>
    <property type="match status" value="1"/>
</dbReference>
<sequence length="294" mass="31939">MGMKRKLSAGLAIAALGLSTAVSGATASENPILQDVKDGTAKRLVYEVEAVAYLLFIPVTGKADFEILMDDSTYRMNTLVKTTGIADLFVDYDMRIAASGYITDNGLQTYNYISQNNDGKKNRRVEMTYRSDDVDMVATPAFGNLGFPPATPEQKLQALDPITALMNAAFQPQPADNPCGQAIQTFDGRQLTRLDFRYIGETNVKTKGYKGKAVECHVDLTRVAGYKKGDKGGNLSGIEGPMKIYFGEPMEGFRPMVKFVVDTKDVGKITLSTKKIRLEDVPQSASNETASSAG</sequence>
<gene>
    <name evidence="2" type="ORF">ACFQDM_08515</name>
</gene>
<comment type="caution">
    <text evidence="2">The sequence shown here is derived from an EMBL/GenBank/DDBJ whole genome shotgun (WGS) entry which is preliminary data.</text>
</comment>
<keyword evidence="1" id="KW-0732">Signal</keyword>
<dbReference type="Proteomes" id="UP001596303">
    <property type="component" value="Unassembled WGS sequence"/>
</dbReference>
<feature type="signal peptide" evidence="1">
    <location>
        <begin position="1"/>
        <end position="27"/>
    </location>
</feature>
<proteinExistence type="predicted"/>
<name>A0ABW1S9B3_9PROT</name>
<dbReference type="RefSeq" id="WP_377378050.1">
    <property type="nucleotide sequence ID" value="NZ_JBHSSW010000009.1"/>
</dbReference>
<evidence type="ECO:0000313" key="2">
    <source>
        <dbReference type="EMBL" id="MFC6198119.1"/>
    </source>
</evidence>
<evidence type="ECO:0000313" key="3">
    <source>
        <dbReference type="Proteomes" id="UP001596303"/>
    </source>
</evidence>
<evidence type="ECO:0000256" key="1">
    <source>
        <dbReference type="SAM" id="SignalP"/>
    </source>
</evidence>
<dbReference type="InterPro" id="IPR021457">
    <property type="entry name" value="DUF3108"/>
</dbReference>
<dbReference type="EMBL" id="JBHSSW010000009">
    <property type="protein sequence ID" value="MFC6198119.1"/>
    <property type="molecule type" value="Genomic_DNA"/>
</dbReference>
<accession>A0ABW1S9B3</accession>
<organism evidence="2 3">
    <name type="scientific">Ponticaulis profundi</name>
    <dbReference type="NCBI Taxonomy" id="2665222"/>
    <lineage>
        <taxon>Bacteria</taxon>
        <taxon>Pseudomonadati</taxon>
        <taxon>Pseudomonadota</taxon>
        <taxon>Alphaproteobacteria</taxon>
        <taxon>Hyphomonadales</taxon>
        <taxon>Hyphomonadaceae</taxon>
        <taxon>Ponticaulis</taxon>
    </lineage>
</organism>